<evidence type="ECO:0000259" key="2">
    <source>
        <dbReference type="Pfam" id="PF05050"/>
    </source>
</evidence>
<dbReference type="InterPro" id="IPR029063">
    <property type="entry name" value="SAM-dependent_MTases_sf"/>
</dbReference>
<keyword evidence="4" id="KW-1185">Reference proteome</keyword>
<accession>A0AAD9DB75</accession>
<dbReference type="EMBL" id="JATAAI010000014">
    <property type="protein sequence ID" value="KAK1740952.1"/>
    <property type="molecule type" value="Genomic_DNA"/>
</dbReference>
<reference evidence="3" key="1">
    <citation type="submission" date="2023-06" db="EMBL/GenBank/DDBJ databases">
        <title>Survivors Of The Sea: Transcriptome response of Skeletonema marinoi to long-term dormancy.</title>
        <authorList>
            <person name="Pinder M.I.M."/>
            <person name="Kourtchenko O."/>
            <person name="Robertson E.K."/>
            <person name="Larsson T."/>
            <person name="Maumus F."/>
            <person name="Osuna-Cruz C.M."/>
            <person name="Vancaester E."/>
            <person name="Stenow R."/>
            <person name="Vandepoele K."/>
            <person name="Ploug H."/>
            <person name="Bruchert V."/>
            <person name="Godhe A."/>
            <person name="Topel M."/>
        </authorList>
    </citation>
    <scope>NUCLEOTIDE SEQUENCE</scope>
    <source>
        <strain evidence="3">R05AC</strain>
    </source>
</reference>
<feature type="transmembrane region" description="Helical" evidence="1">
    <location>
        <begin position="20"/>
        <end position="38"/>
    </location>
</feature>
<evidence type="ECO:0000313" key="4">
    <source>
        <dbReference type="Proteomes" id="UP001224775"/>
    </source>
</evidence>
<keyword evidence="1" id="KW-0812">Transmembrane</keyword>
<dbReference type="SUPFAM" id="SSF53335">
    <property type="entry name" value="S-adenosyl-L-methionine-dependent methyltransferases"/>
    <property type="match status" value="1"/>
</dbReference>
<dbReference type="Proteomes" id="UP001224775">
    <property type="component" value="Unassembled WGS sequence"/>
</dbReference>
<sequence>MRDPMNIVTHSYEFMHHRRISRVLVAAVIAFAIGWIGLCSDKINIDIEENADTTTTSNKISDKINIEKSTSETAKNNLLFQLPLCKPLNLTAVQEGIICLPKCDPSVADEGSLHPNEKINLTVQTNRDKYPGEYGKYRIHFPEEEIYLHVDGREYKKGGEAMHPRSVTERLFRRVIAKLFRAGVLDPTKNIINTGSWIGDNALPWAMMLEQLTTKPGKVIAVDPSPMYVNNMVNTAHLNLIGNVCTHVTVYSAKTGIVFTSTTEHMGVNLGLKRGEKQINMITLDSENITNLALLHIDVEGHESELLTGAMDLIKTSRPVIVTEGVSGLTDSNDKKVAEILRSLDYVHESSEIPEICGWNKSCRNHIWWPDQDMKDSAMKVIGNDLSRSEIVPWVSSELL</sequence>
<comment type="caution">
    <text evidence="3">The sequence shown here is derived from an EMBL/GenBank/DDBJ whole genome shotgun (WGS) entry which is preliminary data.</text>
</comment>
<dbReference type="AlphaFoldDB" id="A0AAD9DB75"/>
<dbReference type="InterPro" id="IPR006342">
    <property type="entry name" value="FkbM_mtfrase"/>
</dbReference>
<dbReference type="NCBIfam" id="TIGR01444">
    <property type="entry name" value="fkbM_fam"/>
    <property type="match status" value="1"/>
</dbReference>
<evidence type="ECO:0000313" key="3">
    <source>
        <dbReference type="EMBL" id="KAK1740952.1"/>
    </source>
</evidence>
<protein>
    <recommendedName>
        <fullName evidence="2">Methyltransferase FkbM domain-containing protein</fullName>
    </recommendedName>
</protein>
<evidence type="ECO:0000256" key="1">
    <source>
        <dbReference type="SAM" id="Phobius"/>
    </source>
</evidence>
<name>A0AAD9DB75_9STRA</name>
<feature type="domain" description="Methyltransferase FkbM" evidence="2">
    <location>
        <begin position="213"/>
        <end position="346"/>
    </location>
</feature>
<keyword evidence="1" id="KW-1133">Transmembrane helix</keyword>
<dbReference type="Pfam" id="PF05050">
    <property type="entry name" value="Methyltransf_21"/>
    <property type="match status" value="1"/>
</dbReference>
<organism evidence="3 4">
    <name type="scientific">Skeletonema marinoi</name>
    <dbReference type="NCBI Taxonomy" id="267567"/>
    <lineage>
        <taxon>Eukaryota</taxon>
        <taxon>Sar</taxon>
        <taxon>Stramenopiles</taxon>
        <taxon>Ochrophyta</taxon>
        <taxon>Bacillariophyta</taxon>
        <taxon>Coscinodiscophyceae</taxon>
        <taxon>Thalassiosirophycidae</taxon>
        <taxon>Thalassiosirales</taxon>
        <taxon>Skeletonemataceae</taxon>
        <taxon>Skeletonema</taxon>
        <taxon>Skeletonema marinoi-dohrnii complex</taxon>
    </lineage>
</organism>
<gene>
    <name evidence="3" type="ORF">QTG54_008204</name>
</gene>
<keyword evidence="1" id="KW-0472">Membrane</keyword>
<dbReference type="Gene3D" id="3.40.50.150">
    <property type="entry name" value="Vaccinia Virus protein VP39"/>
    <property type="match status" value="1"/>
</dbReference>
<proteinExistence type="predicted"/>